<dbReference type="AlphaFoldDB" id="A0A261G199"/>
<keyword evidence="5" id="KW-1185">Reference proteome</keyword>
<accession>A0A261G199</accession>
<dbReference type="PANTHER" id="PTHR43022">
    <property type="entry name" value="PROTEIN SMF"/>
    <property type="match status" value="1"/>
</dbReference>
<feature type="region of interest" description="Disordered" evidence="2">
    <location>
        <begin position="462"/>
        <end position="481"/>
    </location>
</feature>
<dbReference type="Proteomes" id="UP000216074">
    <property type="component" value="Unassembled WGS sequence"/>
</dbReference>
<dbReference type="SUPFAM" id="SSF102405">
    <property type="entry name" value="MCP/YpsA-like"/>
    <property type="match status" value="1"/>
</dbReference>
<comment type="similarity">
    <text evidence="1">Belongs to the DprA/Smf family.</text>
</comment>
<name>A0A261G199_9BIFI</name>
<dbReference type="GO" id="GO:0009294">
    <property type="term" value="P:DNA-mediated transformation"/>
    <property type="evidence" value="ECO:0007669"/>
    <property type="project" value="InterPro"/>
</dbReference>
<evidence type="ECO:0000256" key="2">
    <source>
        <dbReference type="SAM" id="MobiDB-lite"/>
    </source>
</evidence>
<dbReference type="EMBL" id="MWWY01000015">
    <property type="protein sequence ID" value="OZG65015.1"/>
    <property type="molecule type" value="Genomic_DNA"/>
</dbReference>
<dbReference type="GO" id="GO:0071949">
    <property type="term" value="F:FAD binding"/>
    <property type="evidence" value="ECO:0007669"/>
    <property type="project" value="InterPro"/>
</dbReference>
<feature type="compositionally biased region" description="Polar residues" evidence="2">
    <location>
        <begin position="363"/>
        <end position="391"/>
    </location>
</feature>
<sequence>MTATNNTNPMNVTIDSDTLARAALTCCIDGADAIMYATIKGIGSASDVLQRIIASRPQASEAAATAASKTLERGFIDGLIRWGRQPNARSMDAFRTTLAGWHRRLEQLPSLHIESLTEWLTVEGTQWIIGPNSPYWPHQLDDLSIRRDWAAPLCLWGIGDPGALVSCPAPIAVVGSRGVNEYGRVLARHIGERAAADGHLVVSGGAMGADAAAHWGALAAMESAADPNVVGRTVAVFAGGLNHVGPQCNQLLFDRIVALRGALISELCPNTIPEARRFLLRNRIIAALGAQVIVTQARLRSGALNTAGWAAELGREVYAAPGDAGTPHNAGCNKLIRDHQAILLMSADDTREICHQAHHPVTATGNDTENCQQSQNAQSQEDISAISSPQQALVTTEDDGYRTLATAIRRCRAQRLRADIETVTSCMDGAPSMSDVFALLGRLELEGLIAINGGVISLTNPQHVTSSSVSDSRLPLPEKSQ</sequence>
<feature type="compositionally biased region" description="Polar residues" evidence="2">
    <location>
        <begin position="462"/>
        <end position="471"/>
    </location>
</feature>
<proteinExistence type="inferred from homology"/>
<protein>
    <submittedName>
        <fullName evidence="4">DNA processing protein DprA</fullName>
    </submittedName>
</protein>
<dbReference type="RefSeq" id="WP_211279680.1">
    <property type="nucleotide sequence ID" value="NZ_MWWY01000015.1"/>
</dbReference>
<comment type="caution">
    <text evidence="4">The sequence shown here is derived from an EMBL/GenBank/DDBJ whole genome shotgun (WGS) entry which is preliminary data.</text>
</comment>
<feature type="region of interest" description="Disordered" evidence="2">
    <location>
        <begin position="361"/>
        <end position="391"/>
    </location>
</feature>
<dbReference type="InterPro" id="IPR003488">
    <property type="entry name" value="DprA"/>
</dbReference>
<reference evidence="4 5" key="1">
    <citation type="journal article" date="2017" name="BMC Genomics">
        <title>Comparative genomic and phylogenomic analyses of the Bifidobacteriaceae family.</title>
        <authorList>
            <person name="Lugli G.A."/>
            <person name="Milani C."/>
            <person name="Turroni F."/>
            <person name="Duranti S."/>
            <person name="Mancabelli L."/>
            <person name="Mangifesta M."/>
            <person name="Ferrario C."/>
            <person name="Modesto M."/>
            <person name="Mattarelli P."/>
            <person name="Jiri K."/>
            <person name="van Sinderen D."/>
            <person name="Ventura M."/>
        </authorList>
    </citation>
    <scope>NUCLEOTIDE SEQUENCE [LARGE SCALE GENOMIC DNA]</scope>
    <source>
        <strain evidence="4 5">DSM 100202</strain>
    </source>
</reference>
<evidence type="ECO:0000313" key="4">
    <source>
        <dbReference type="EMBL" id="OZG65015.1"/>
    </source>
</evidence>
<feature type="domain" description="FAD-binding PCMH-type" evidence="3">
    <location>
        <begin position="120"/>
        <end position="304"/>
    </location>
</feature>
<dbReference type="InterPro" id="IPR057666">
    <property type="entry name" value="DrpA_SLOG"/>
</dbReference>
<evidence type="ECO:0000259" key="3">
    <source>
        <dbReference type="PROSITE" id="PS51387"/>
    </source>
</evidence>
<dbReference type="PROSITE" id="PS51387">
    <property type="entry name" value="FAD_PCMH"/>
    <property type="match status" value="1"/>
</dbReference>
<dbReference type="InterPro" id="IPR016166">
    <property type="entry name" value="FAD-bd_PCMH"/>
</dbReference>
<organism evidence="4 5">
    <name type="scientific">Bifidobacterium hapali</name>
    <dbReference type="NCBI Taxonomy" id="1630172"/>
    <lineage>
        <taxon>Bacteria</taxon>
        <taxon>Bacillati</taxon>
        <taxon>Actinomycetota</taxon>
        <taxon>Actinomycetes</taxon>
        <taxon>Bifidobacteriales</taxon>
        <taxon>Bifidobacteriaceae</taxon>
        <taxon>Bifidobacterium</taxon>
    </lineage>
</organism>
<evidence type="ECO:0000313" key="5">
    <source>
        <dbReference type="Proteomes" id="UP000216074"/>
    </source>
</evidence>
<evidence type="ECO:0000256" key="1">
    <source>
        <dbReference type="ARBA" id="ARBA00006525"/>
    </source>
</evidence>
<dbReference type="Pfam" id="PF02481">
    <property type="entry name" value="DNA_processg_A"/>
    <property type="match status" value="1"/>
</dbReference>
<dbReference type="PANTHER" id="PTHR43022:SF1">
    <property type="entry name" value="PROTEIN SMF"/>
    <property type="match status" value="1"/>
</dbReference>
<dbReference type="Gene3D" id="3.40.50.450">
    <property type="match status" value="1"/>
</dbReference>
<gene>
    <name evidence="4" type="ORF">BHAP_0764</name>
</gene>